<evidence type="ECO:0000256" key="5">
    <source>
        <dbReference type="ARBA" id="ARBA00023049"/>
    </source>
</evidence>
<gene>
    <name evidence="8" type="ORF">WNY58_10605</name>
</gene>
<dbReference type="InterPro" id="IPR051156">
    <property type="entry name" value="Mito/Outer_Membr_Metalloprot"/>
</dbReference>
<dbReference type="PROSITE" id="PS51257">
    <property type="entry name" value="PROKAR_LIPOPROTEIN"/>
    <property type="match status" value="1"/>
</dbReference>
<dbReference type="Pfam" id="PF01435">
    <property type="entry name" value="Peptidase_M48"/>
    <property type="match status" value="1"/>
</dbReference>
<keyword evidence="3 6" id="KW-0378">Hydrolase</keyword>
<dbReference type="RefSeq" id="WP_342854501.1">
    <property type="nucleotide sequence ID" value="NZ_JBBMRA010000009.1"/>
</dbReference>
<comment type="caution">
    <text evidence="8">The sequence shown here is derived from an EMBL/GenBank/DDBJ whole genome shotgun (WGS) entry which is preliminary data.</text>
</comment>
<evidence type="ECO:0000256" key="1">
    <source>
        <dbReference type="ARBA" id="ARBA00022670"/>
    </source>
</evidence>
<evidence type="ECO:0000259" key="7">
    <source>
        <dbReference type="Pfam" id="PF01435"/>
    </source>
</evidence>
<feature type="domain" description="Peptidase M48" evidence="7">
    <location>
        <begin position="89"/>
        <end position="247"/>
    </location>
</feature>
<dbReference type="InterPro" id="IPR001915">
    <property type="entry name" value="Peptidase_M48"/>
</dbReference>
<dbReference type="CDD" id="cd07324">
    <property type="entry name" value="M48C_Oma1-like"/>
    <property type="match status" value="1"/>
</dbReference>
<evidence type="ECO:0000256" key="2">
    <source>
        <dbReference type="ARBA" id="ARBA00022723"/>
    </source>
</evidence>
<evidence type="ECO:0000256" key="3">
    <source>
        <dbReference type="ARBA" id="ARBA00022801"/>
    </source>
</evidence>
<evidence type="ECO:0000313" key="9">
    <source>
        <dbReference type="Proteomes" id="UP001449225"/>
    </source>
</evidence>
<dbReference type="Gene3D" id="3.30.2010.10">
    <property type="entry name" value="Metalloproteases ('zincins'), catalytic domain"/>
    <property type="match status" value="1"/>
</dbReference>
<dbReference type="PANTHER" id="PTHR22726:SF1">
    <property type="entry name" value="METALLOENDOPEPTIDASE OMA1, MITOCHONDRIAL"/>
    <property type="match status" value="1"/>
</dbReference>
<dbReference type="EMBL" id="JBBMRA010000009">
    <property type="protein sequence ID" value="MEM5536841.1"/>
    <property type="molecule type" value="Genomic_DNA"/>
</dbReference>
<evidence type="ECO:0000256" key="6">
    <source>
        <dbReference type="RuleBase" id="RU003983"/>
    </source>
</evidence>
<organism evidence="8 9">
    <name type="scientific">Neptuniibacter pectenicola</name>
    <dbReference type="NCBI Taxonomy" id="1806669"/>
    <lineage>
        <taxon>Bacteria</taxon>
        <taxon>Pseudomonadati</taxon>
        <taxon>Pseudomonadota</taxon>
        <taxon>Gammaproteobacteria</taxon>
        <taxon>Oceanospirillales</taxon>
        <taxon>Oceanospirillaceae</taxon>
        <taxon>Neptuniibacter</taxon>
    </lineage>
</organism>
<dbReference type="PANTHER" id="PTHR22726">
    <property type="entry name" value="METALLOENDOPEPTIDASE OMA1"/>
    <property type="match status" value="1"/>
</dbReference>
<keyword evidence="2" id="KW-0479">Metal-binding</keyword>
<evidence type="ECO:0000256" key="4">
    <source>
        <dbReference type="ARBA" id="ARBA00022833"/>
    </source>
</evidence>
<name>A0ABU9TSZ0_9GAMM</name>
<keyword evidence="5 6" id="KW-0482">Metalloprotease</keyword>
<accession>A0ABU9TSZ0</accession>
<proteinExistence type="inferred from homology"/>
<keyword evidence="1 6" id="KW-0645">Protease</keyword>
<protein>
    <submittedName>
        <fullName evidence="8">M48 family metallopeptidase</fullName>
    </submittedName>
</protein>
<evidence type="ECO:0000313" key="8">
    <source>
        <dbReference type="EMBL" id="MEM5536841.1"/>
    </source>
</evidence>
<reference evidence="8 9" key="1">
    <citation type="submission" date="2024-03" db="EMBL/GenBank/DDBJ databases">
        <title>Community enrichment and isolation of bacterial strains for fucoidan degradation.</title>
        <authorList>
            <person name="Sichert A."/>
        </authorList>
    </citation>
    <scope>NUCLEOTIDE SEQUENCE [LARGE SCALE GENOMIC DNA]</scope>
    <source>
        <strain evidence="8 9">AS76</strain>
    </source>
</reference>
<comment type="similarity">
    <text evidence="6">Belongs to the peptidase M48 family.</text>
</comment>
<keyword evidence="9" id="KW-1185">Reference proteome</keyword>
<sequence length="418" mass="46752">MILSLRIGLVALIFTVLSGCQALQKVDQGLYQVAESVSEKDRVTGQRSLSMADRRAQIEQGNAYVDQLIAQEQKNKRPVNAAVSRTQYQRLVRVFDRIHQVSHLKQERWQPLLIKRDSFNAFTTGGTYIVVHSQLMDDLPDDAELAAVLGHEIAHTVANHVYERQTHAQISALAGSNAAGRSGYQAAFTHESEREADRIGILYTALAGYDPLAASRIWQRKYAEQGNARALFHHDHPVNAERYQEAKSVGTQVLPYYKKNQINLKAAELLDNNVLWRKNENEVAAGEGGGVAALLSTALGAYVQHQQAKGEEQRQLQQASFVKSVESVLKVESTRKTGTHQLETRWRYAANGPILTDVVMGLYLQRNGKSERYVSHVDGYIKPGQRFTAIFSLPQTLKVDDLKKYGAKLYLDDVQAAR</sequence>
<keyword evidence="4 6" id="KW-0862">Zinc</keyword>
<comment type="cofactor">
    <cofactor evidence="6">
        <name>Zn(2+)</name>
        <dbReference type="ChEBI" id="CHEBI:29105"/>
    </cofactor>
    <text evidence="6">Binds 1 zinc ion per subunit.</text>
</comment>
<dbReference type="Proteomes" id="UP001449225">
    <property type="component" value="Unassembled WGS sequence"/>
</dbReference>